<proteinExistence type="predicted"/>
<accession>A0A066YYY1</accession>
<organism evidence="1 2">
    <name type="scientific">Kitasatospora cheerisanensis KCTC 2395</name>
    <dbReference type="NCBI Taxonomy" id="1348663"/>
    <lineage>
        <taxon>Bacteria</taxon>
        <taxon>Bacillati</taxon>
        <taxon>Actinomycetota</taxon>
        <taxon>Actinomycetes</taxon>
        <taxon>Kitasatosporales</taxon>
        <taxon>Streptomycetaceae</taxon>
        <taxon>Kitasatospora</taxon>
    </lineage>
</organism>
<dbReference type="RefSeq" id="WP_035860327.1">
    <property type="nucleotide sequence ID" value="NZ_KK853997.1"/>
</dbReference>
<dbReference type="PATRIC" id="fig|1348663.4.peg.1461"/>
<reference evidence="1 2" key="1">
    <citation type="submission" date="2014-05" db="EMBL/GenBank/DDBJ databases">
        <title>Draft Genome Sequence of Kitasatospora cheerisanensis KCTC 2395.</title>
        <authorList>
            <person name="Nam D.H."/>
        </authorList>
    </citation>
    <scope>NUCLEOTIDE SEQUENCE [LARGE SCALE GENOMIC DNA]</scope>
    <source>
        <strain evidence="1 2">KCTC 2395</strain>
    </source>
</reference>
<keyword evidence="2" id="KW-1185">Reference proteome</keyword>
<name>A0A066YYY1_9ACTN</name>
<sequence length="63" mass="6979">MAELLVHLRIGDLDEYCIGSISLGPDDEHVRHQVADLLHGTAAIIRAELPTTDRTEADDDDRL</sequence>
<gene>
    <name evidence="1" type="ORF">KCH_15210</name>
</gene>
<comment type="caution">
    <text evidence="1">The sequence shown here is derived from an EMBL/GenBank/DDBJ whole genome shotgun (WGS) entry which is preliminary data.</text>
</comment>
<dbReference type="AlphaFoldDB" id="A0A066YYY1"/>
<evidence type="ECO:0000313" key="1">
    <source>
        <dbReference type="EMBL" id="KDN86733.1"/>
    </source>
</evidence>
<protein>
    <submittedName>
        <fullName evidence="1">Uncharacterized protein</fullName>
    </submittedName>
</protein>
<dbReference type="Proteomes" id="UP000027178">
    <property type="component" value="Unassembled WGS sequence"/>
</dbReference>
<dbReference type="EMBL" id="JNBY01000055">
    <property type="protein sequence ID" value="KDN86733.1"/>
    <property type="molecule type" value="Genomic_DNA"/>
</dbReference>
<evidence type="ECO:0000313" key="2">
    <source>
        <dbReference type="Proteomes" id="UP000027178"/>
    </source>
</evidence>
<dbReference type="HOGENOM" id="CLU_2879927_0_0_11"/>